<gene>
    <name evidence="2" type="ORF">APLA_LOCUS2959</name>
</gene>
<sequence length="99" mass="11182">MNENLFSSNLIARNIPGSNTGNEDETFDDQQMTHPTDQQTHLLYSVQTSSSSSSTLSAALQVLYLSLRTAMTPYKILIIKRFKKSAGQCFRLMMWAVIF</sequence>
<reference evidence="2 3" key="1">
    <citation type="submission" date="2020-04" db="EMBL/GenBank/DDBJ databases">
        <authorList>
            <person name="Wallbank WR R."/>
            <person name="Pardo Diaz C."/>
            <person name="Kozak K."/>
            <person name="Martin S."/>
            <person name="Jiggins C."/>
            <person name="Moest M."/>
            <person name="Warren A I."/>
            <person name="Byers J.R.P. K."/>
            <person name="Montejo-Kovacevich G."/>
            <person name="Yen C E."/>
        </authorList>
    </citation>
    <scope>NUCLEOTIDE SEQUENCE [LARGE SCALE GENOMIC DNA]</scope>
</reference>
<feature type="region of interest" description="Disordered" evidence="1">
    <location>
        <begin position="1"/>
        <end position="33"/>
    </location>
</feature>
<accession>A0A8S0Z7U5</accession>
<proteinExistence type="predicted"/>
<evidence type="ECO:0000256" key="1">
    <source>
        <dbReference type="SAM" id="MobiDB-lite"/>
    </source>
</evidence>
<evidence type="ECO:0000313" key="2">
    <source>
        <dbReference type="EMBL" id="CAB3226578.1"/>
    </source>
</evidence>
<comment type="caution">
    <text evidence="2">The sequence shown here is derived from an EMBL/GenBank/DDBJ whole genome shotgun (WGS) entry which is preliminary data.</text>
</comment>
<name>A0A8S0Z7U5_ARCPL</name>
<protein>
    <submittedName>
        <fullName evidence="2">Uncharacterized protein</fullName>
    </submittedName>
</protein>
<evidence type="ECO:0000313" key="3">
    <source>
        <dbReference type="Proteomes" id="UP000494106"/>
    </source>
</evidence>
<feature type="compositionally biased region" description="Polar residues" evidence="1">
    <location>
        <begin position="1"/>
        <end position="21"/>
    </location>
</feature>
<dbReference type="Proteomes" id="UP000494106">
    <property type="component" value="Unassembled WGS sequence"/>
</dbReference>
<dbReference type="AlphaFoldDB" id="A0A8S0Z7U5"/>
<keyword evidence="3" id="KW-1185">Reference proteome</keyword>
<dbReference type="EMBL" id="CADEBC010000220">
    <property type="protein sequence ID" value="CAB3226578.1"/>
    <property type="molecule type" value="Genomic_DNA"/>
</dbReference>
<organism evidence="2 3">
    <name type="scientific">Arctia plantaginis</name>
    <name type="common">Wood tiger moth</name>
    <name type="synonym">Phalaena plantaginis</name>
    <dbReference type="NCBI Taxonomy" id="874455"/>
    <lineage>
        <taxon>Eukaryota</taxon>
        <taxon>Metazoa</taxon>
        <taxon>Ecdysozoa</taxon>
        <taxon>Arthropoda</taxon>
        <taxon>Hexapoda</taxon>
        <taxon>Insecta</taxon>
        <taxon>Pterygota</taxon>
        <taxon>Neoptera</taxon>
        <taxon>Endopterygota</taxon>
        <taxon>Lepidoptera</taxon>
        <taxon>Glossata</taxon>
        <taxon>Ditrysia</taxon>
        <taxon>Noctuoidea</taxon>
        <taxon>Erebidae</taxon>
        <taxon>Arctiinae</taxon>
        <taxon>Arctia</taxon>
    </lineage>
</organism>